<accession>R7ZVU2</accession>
<name>R7ZVU2_9BACT</name>
<feature type="chain" id="PRO_5004451132" description="DUF5668 domain-containing protein" evidence="2">
    <location>
        <begin position="23"/>
        <end position="60"/>
    </location>
</feature>
<feature type="transmembrane region" description="Helical" evidence="1">
    <location>
        <begin position="32"/>
        <end position="52"/>
    </location>
</feature>
<organism evidence="3 4">
    <name type="scientific">Lunatimonas lonarensis</name>
    <dbReference type="NCBI Taxonomy" id="1232681"/>
    <lineage>
        <taxon>Bacteria</taxon>
        <taxon>Pseudomonadati</taxon>
        <taxon>Bacteroidota</taxon>
        <taxon>Cytophagia</taxon>
        <taxon>Cytophagales</taxon>
        <taxon>Cyclobacteriaceae</taxon>
    </lineage>
</organism>
<protein>
    <recommendedName>
        <fullName evidence="5">DUF5668 domain-containing protein</fullName>
    </recommendedName>
</protein>
<keyword evidence="1" id="KW-0472">Membrane</keyword>
<evidence type="ECO:0008006" key="5">
    <source>
        <dbReference type="Google" id="ProtNLM"/>
    </source>
</evidence>
<evidence type="ECO:0000256" key="2">
    <source>
        <dbReference type="SAM" id="SignalP"/>
    </source>
</evidence>
<keyword evidence="4" id="KW-1185">Reference proteome</keyword>
<dbReference type="STRING" id="1232681.ADIS_1134"/>
<keyword evidence="2" id="KW-0732">Signal</keyword>
<dbReference type="Proteomes" id="UP000013909">
    <property type="component" value="Unassembled WGS sequence"/>
</dbReference>
<feature type="signal peptide" evidence="2">
    <location>
        <begin position="1"/>
        <end position="22"/>
    </location>
</feature>
<keyword evidence="1" id="KW-0812">Transmembrane</keyword>
<evidence type="ECO:0000313" key="4">
    <source>
        <dbReference type="Proteomes" id="UP000013909"/>
    </source>
</evidence>
<dbReference type="EMBL" id="AQHR01000040">
    <property type="protein sequence ID" value="EON78271.1"/>
    <property type="molecule type" value="Genomic_DNA"/>
</dbReference>
<comment type="caution">
    <text evidence="3">The sequence shown here is derived from an EMBL/GenBank/DDBJ whole genome shotgun (WGS) entry which is preliminary data.</text>
</comment>
<keyword evidence="1" id="KW-1133">Transmembrane helix</keyword>
<evidence type="ECO:0000256" key="1">
    <source>
        <dbReference type="SAM" id="Phobius"/>
    </source>
</evidence>
<gene>
    <name evidence="3" type="ORF">ADIS_1134</name>
</gene>
<reference evidence="3 4" key="1">
    <citation type="submission" date="2013-02" db="EMBL/GenBank/DDBJ databases">
        <title>A novel strain isolated from Lonar lake, Maharashtra, India.</title>
        <authorList>
            <person name="Singh A."/>
        </authorList>
    </citation>
    <scope>NUCLEOTIDE SEQUENCE [LARGE SCALE GENOMIC DNA]</scope>
    <source>
        <strain evidence="3 4">AK24</strain>
    </source>
</reference>
<proteinExistence type="predicted"/>
<dbReference type="AlphaFoldDB" id="R7ZVU2"/>
<sequence>MTKKIPYSVYFLLIGTSLSAQSENQEMDGFPFLDYWPVLLLPVFGIIVYRFWKRSSRRSK</sequence>
<evidence type="ECO:0000313" key="3">
    <source>
        <dbReference type="EMBL" id="EON78271.1"/>
    </source>
</evidence>